<dbReference type="GO" id="GO:0006412">
    <property type="term" value="P:translation"/>
    <property type="evidence" value="ECO:0007669"/>
    <property type="project" value="InterPro"/>
</dbReference>
<dbReference type="SUPFAM" id="SSF54189">
    <property type="entry name" value="Ribosomal proteins S24e, L23 and L15e"/>
    <property type="match status" value="1"/>
</dbReference>
<proteinExistence type="inferred from homology"/>
<dbReference type="InterPro" id="IPR001014">
    <property type="entry name" value="Ribosomal_uL23_CS"/>
</dbReference>
<comment type="similarity">
    <text evidence="1 6">Belongs to the universal ribosomal protein uL23 family.</text>
</comment>
<evidence type="ECO:0000256" key="6">
    <source>
        <dbReference type="RuleBase" id="RU003934"/>
    </source>
</evidence>
<dbReference type="GO" id="GO:0005840">
    <property type="term" value="C:ribosome"/>
    <property type="evidence" value="ECO:0007669"/>
    <property type="project" value="UniProtKB-KW"/>
</dbReference>
<comment type="caution">
    <text evidence="9">The sequence shown here is derived from an EMBL/GenBank/DDBJ whole genome shotgun (WGS) entry which is preliminary data.</text>
</comment>
<dbReference type="EMBL" id="QKKF02014716">
    <property type="protein sequence ID" value="RZF42690.1"/>
    <property type="molecule type" value="Genomic_DNA"/>
</dbReference>
<dbReference type="Pfam" id="PF00276">
    <property type="entry name" value="Ribosomal_L23"/>
    <property type="match status" value="1"/>
</dbReference>
<dbReference type="GO" id="GO:0019843">
    <property type="term" value="F:rRNA binding"/>
    <property type="evidence" value="ECO:0007669"/>
    <property type="project" value="UniProtKB-KW"/>
</dbReference>
<dbReference type="PROSITE" id="PS00050">
    <property type="entry name" value="RIBOSOMAL_L23"/>
    <property type="match status" value="1"/>
</dbReference>
<name>A0A482XB08_LAOST</name>
<dbReference type="GO" id="GO:1990904">
    <property type="term" value="C:ribonucleoprotein complex"/>
    <property type="evidence" value="ECO:0007669"/>
    <property type="project" value="UniProtKB-KW"/>
</dbReference>
<sequence length="313" mass="32382">MGPKPKPTGDKSGSKAEKKPEKKNEKKPATAPAAAASSSGSAAAAAPKAAAPKAAKAPAAAAAKPAAAKGAAKPAASRPATAGAKVSAKPAAAKTASAGKGAAKGAAAKKGGAGTGAAAKGGKSALKAAVKGTGKPQAAGKKPLVKTVKKVDKPKRDVAPKSQKGGKVVKVQTPVKKALKIKMKVLKRASGTRKRKIRTTVKFRRPKTFMPPRNPKYPRKSVPSRNRMDGYNIIKFPLTTEAAMKKIEDNNTLVFVVHIKANKHHIKTAVKKLYDIDVAKVNTLIRPDGKKKAYVRLARDYDALDVANKIGII</sequence>
<dbReference type="Proteomes" id="UP000291343">
    <property type="component" value="Unassembled WGS sequence"/>
</dbReference>
<organism evidence="9 10">
    <name type="scientific">Laodelphax striatellus</name>
    <name type="common">Small brown planthopper</name>
    <name type="synonym">Delphax striatella</name>
    <dbReference type="NCBI Taxonomy" id="195883"/>
    <lineage>
        <taxon>Eukaryota</taxon>
        <taxon>Metazoa</taxon>
        <taxon>Ecdysozoa</taxon>
        <taxon>Arthropoda</taxon>
        <taxon>Hexapoda</taxon>
        <taxon>Insecta</taxon>
        <taxon>Pterygota</taxon>
        <taxon>Neoptera</taxon>
        <taxon>Paraneoptera</taxon>
        <taxon>Hemiptera</taxon>
        <taxon>Auchenorrhyncha</taxon>
        <taxon>Fulgoroidea</taxon>
        <taxon>Delphacidae</taxon>
        <taxon>Criomorphinae</taxon>
        <taxon>Laodelphax</taxon>
    </lineage>
</organism>
<gene>
    <name evidence="9" type="ORF">LSTR_LSTR001485</name>
</gene>
<dbReference type="STRING" id="195883.A0A482XB08"/>
<evidence type="ECO:0000256" key="7">
    <source>
        <dbReference type="SAM" id="MobiDB-lite"/>
    </source>
</evidence>
<feature type="compositionally biased region" description="Basic and acidic residues" evidence="7">
    <location>
        <begin position="7"/>
        <end position="28"/>
    </location>
</feature>
<evidence type="ECO:0000313" key="9">
    <source>
        <dbReference type="EMBL" id="RZF42690.1"/>
    </source>
</evidence>
<dbReference type="InterPro" id="IPR012678">
    <property type="entry name" value="Ribosomal_uL23/eL15/eS24_sf"/>
</dbReference>
<dbReference type="Gene3D" id="3.30.70.330">
    <property type="match status" value="1"/>
</dbReference>
<reference evidence="9 10" key="1">
    <citation type="journal article" date="2017" name="Gigascience">
        <title>Genome sequence of the small brown planthopper, Laodelphax striatellus.</title>
        <authorList>
            <person name="Zhu J."/>
            <person name="Jiang F."/>
            <person name="Wang X."/>
            <person name="Yang P."/>
            <person name="Bao Y."/>
            <person name="Zhao W."/>
            <person name="Wang W."/>
            <person name="Lu H."/>
            <person name="Wang Q."/>
            <person name="Cui N."/>
            <person name="Li J."/>
            <person name="Chen X."/>
            <person name="Luo L."/>
            <person name="Yu J."/>
            <person name="Kang L."/>
            <person name="Cui F."/>
        </authorList>
    </citation>
    <scope>NUCLEOTIDE SEQUENCE [LARGE SCALE GENOMIC DNA]</scope>
    <source>
        <strain evidence="9">Lst14</strain>
    </source>
</reference>
<dbReference type="InterPro" id="IPR013025">
    <property type="entry name" value="Ribosomal_uL23-like"/>
</dbReference>
<keyword evidence="10" id="KW-1185">Reference proteome</keyword>
<dbReference type="HAMAP" id="MF_01369_A">
    <property type="entry name" value="Ribosomal_uL23_A"/>
    <property type="match status" value="1"/>
</dbReference>
<dbReference type="Pfam" id="PF03939">
    <property type="entry name" value="Ribosomal_L23eN"/>
    <property type="match status" value="1"/>
</dbReference>
<feature type="compositionally biased region" description="Basic and acidic residues" evidence="7">
    <location>
        <begin position="149"/>
        <end position="159"/>
    </location>
</feature>
<evidence type="ECO:0000256" key="5">
    <source>
        <dbReference type="ARBA" id="ARBA00023274"/>
    </source>
</evidence>
<keyword evidence="5 6" id="KW-0687">Ribonucleoprotein</keyword>
<evidence type="ECO:0000256" key="4">
    <source>
        <dbReference type="ARBA" id="ARBA00022980"/>
    </source>
</evidence>
<keyword evidence="3" id="KW-0694">RNA-binding</keyword>
<evidence type="ECO:0000256" key="2">
    <source>
        <dbReference type="ARBA" id="ARBA00022730"/>
    </source>
</evidence>
<dbReference type="SMR" id="A0A482XB08"/>
<evidence type="ECO:0000259" key="8">
    <source>
        <dbReference type="Pfam" id="PF03939"/>
    </source>
</evidence>
<dbReference type="InParanoid" id="A0A482XB08"/>
<feature type="compositionally biased region" description="Low complexity" evidence="7">
    <location>
        <begin position="29"/>
        <end position="132"/>
    </location>
</feature>
<accession>A0A482XB08</accession>
<dbReference type="FunCoup" id="A0A482XB08">
    <property type="interactions" value="892"/>
</dbReference>
<keyword evidence="4 6" id="KW-0689">Ribosomal protein</keyword>
<evidence type="ECO:0000313" key="10">
    <source>
        <dbReference type="Proteomes" id="UP000291343"/>
    </source>
</evidence>
<dbReference type="InterPro" id="IPR005633">
    <property type="entry name" value="Ribosomal_uL23_N"/>
</dbReference>
<dbReference type="OrthoDB" id="1267328at2759"/>
<dbReference type="GO" id="GO:0003735">
    <property type="term" value="F:structural constituent of ribosome"/>
    <property type="evidence" value="ECO:0007669"/>
    <property type="project" value="InterPro"/>
</dbReference>
<dbReference type="InterPro" id="IPR012677">
    <property type="entry name" value="Nucleotide-bd_a/b_plait_sf"/>
</dbReference>
<keyword evidence="2" id="KW-0699">rRNA-binding</keyword>
<dbReference type="AlphaFoldDB" id="A0A482XB08"/>
<protein>
    <recommendedName>
        <fullName evidence="8">Large ribosomal subunit protein uL23 N-terminal domain-containing protein</fullName>
    </recommendedName>
</protein>
<dbReference type="NCBIfam" id="NF011118">
    <property type="entry name" value="PRK14548.1"/>
    <property type="match status" value="1"/>
</dbReference>
<dbReference type="InterPro" id="IPR019985">
    <property type="entry name" value="Ribosomal_uL23"/>
</dbReference>
<dbReference type="PANTHER" id="PTHR11620">
    <property type="entry name" value="60S RIBOSOMAL PROTEIN L23A"/>
    <property type="match status" value="1"/>
</dbReference>
<evidence type="ECO:0000256" key="1">
    <source>
        <dbReference type="ARBA" id="ARBA00006700"/>
    </source>
</evidence>
<evidence type="ECO:0000256" key="3">
    <source>
        <dbReference type="ARBA" id="ARBA00022884"/>
    </source>
</evidence>
<dbReference type="FunFam" id="3.30.70.330:FF:000035">
    <property type="entry name" value="60S ribosomal protein L23a"/>
    <property type="match status" value="1"/>
</dbReference>
<feature type="domain" description="Large ribosomal subunit protein uL23 N-terminal" evidence="8">
    <location>
        <begin position="175"/>
        <end position="224"/>
    </location>
</feature>
<feature type="region of interest" description="Disordered" evidence="7">
    <location>
        <begin position="1"/>
        <end position="168"/>
    </location>
</feature>
<dbReference type="NCBIfam" id="TIGR03636">
    <property type="entry name" value="uL23_arch"/>
    <property type="match status" value="1"/>
</dbReference>